<organism evidence="13 14">
    <name type="scientific">Thiocapsa marina 5811</name>
    <dbReference type="NCBI Taxonomy" id="768671"/>
    <lineage>
        <taxon>Bacteria</taxon>
        <taxon>Pseudomonadati</taxon>
        <taxon>Pseudomonadota</taxon>
        <taxon>Gammaproteobacteria</taxon>
        <taxon>Chromatiales</taxon>
        <taxon>Chromatiaceae</taxon>
        <taxon>Thiocapsa</taxon>
    </lineage>
</organism>
<evidence type="ECO:0000259" key="12">
    <source>
        <dbReference type="Pfam" id="PF17243"/>
    </source>
</evidence>
<dbReference type="Proteomes" id="UP000005459">
    <property type="component" value="Unassembled WGS sequence"/>
</dbReference>
<dbReference type="eggNOG" id="COG0729">
    <property type="taxonomic scope" value="Bacteria"/>
</dbReference>
<dbReference type="GO" id="GO:0097347">
    <property type="term" value="C:TAM protein secretion complex"/>
    <property type="evidence" value="ECO:0007669"/>
    <property type="project" value="TreeGrafter"/>
</dbReference>
<dbReference type="InterPro" id="IPR000184">
    <property type="entry name" value="Bac_surfAg_D15"/>
</dbReference>
<evidence type="ECO:0000256" key="9">
    <source>
        <dbReference type="ARBA" id="ARBA00033063"/>
    </source>
</evidence>
<dbReference type="PANTHER" id="PTHR12815:SF47">
    <property type="entry name" value="TRANSLOCATION AND ASSEMBLY MODULE SUBUNIT TAMA"/>
    <property type="match status" value="1"/>
</dbReference>
<dbReference type="PATRIC" id="fig|768671.3.peg.204"/>
<evidence type="ECO:0000313" key="13">
    <source>
        <dbReference type="EMBL" id="EGV20401.1"/>
    </source>
</evidence>
<keyword evidence="4" id="KW-1134">Transmembrane beta strand</keyword>
<keyword evidence="6" id="KW-0732">Signal</keyword>
<keyword evidence="5" id="KW-0812">Transmembrane</keyword>
<name>F9U5H8_9GAMM</name>
<dbReference type="PANTHER" id="PTHR12815">
    <property type="entry name" value="SORTING AND ASSEMBLY MACHINERY SAMM50 PROTEIN FAMILY MEMBER"/>
    <property type="match status" value="1"/>
</dbReference>
<sequence>MGPYLRIRRFRLIVKGLSLDRAERHRGTTPRDAAAPPMVRPGAWVRLLAIPLLVLASGAFAMKLDVEVTGLEGEQETNVLALLSIYQERAQEDMTPARAEALHRLAPDQIRDALAPFGLYQVEVTDRLDAAVDPNGTWTARYEVVPGPPVKIGRVNFSITGEGADDPAFPKTFPMQVGEVFLHRTYEAAKSDLRARASSGGYLDYNLAQHRVLIDLVAYEAIIDFELATGSRYYLGEVSFKQDLLNDKFLHKFVKFDPGVVYNPDLLLAMQGRLLSTEYFSDVEIVPRKDAAGDDTLVPIEVVATRNKRDKFRVGAGFSTDTGPRVSADWRRRYVNQWGHNFRTELQLSPVLSQWSFDYRIPIQDPTRDYIIVKPQVTYSDLNTQKGWLYSVQFAHSTLTPSGWRRTAGVDYNYEDYDISNIQTGASSELVPNISWSKTVADDPINTKRGYRIRYSLLGAVEGLVSNATYLSGVLQFKWIRGFAEKYRFITRADLGVTLAEDLDELPASRRFFTGGDNTIRGWGFNSLGPTEPFNDDTVGGRYLGVGSLELERQIKGPWSAAVFTDFGNAFDPDYDNKFQQSVGFGVRWASPIGQVRLDLALPFTQNNYEIGDGWPPARLVFVIGPDL</sequence>
<keyword evidence="8" id="KW-0998">Cell outer membrane</keyword>
<accession>F9U5H8</accession>
<evidence type="ECO:0000256" key="1">
    <source>
        <dbReference type="ARBA" id="ARBA00004442"/>
    </source>
</evidence>
<evidence type="ECO:0000259" key="11">
    <source>
        <dbReference type="Pfam" id="PF01103"/>
    </source>
</evidence>
<evidence type="ECO:0000256" key="7">
    <source>
        <dbReference type="ARBA" id="ARBA00023136"/>
    </source>
</evidence>
<protein>
    <recommendedName>
        <fullName evidence="3">Translocation and assembly module subunit TamA</fullName>
    </recommendedName>
    <alternativeName>
        <fullName evidence="9">Autotransporter assembly factor TamA</fullName>
    </alternativeName>
</protein>
<comment type="subunit">
    <text evidence="10">Interacts with TamB to form the translocation and assembly module (TAM).</text>
</comment>
<evidence type="ECO:0000313" key="14">
    <source>
        <dbReference type="Proteomes" id="UP000005459"/>
    </source>
</evidence>
<reference evidence="13 14" key="1">
    <citation type="submission" date="2011-06" db="EMBL/GenBank/DDBJ databases">
        <title>The draft genome of Thiocapsa marina 5811.</title>
        <authorList>
            <consortium name="US DOE Joint Genome Institute (JGI-PGF)"/>
            <person name="Lucas S."/>
            <person name="Han J."/>
            <person name="Cheng J.-F."/>
            <person name="Goodwin L."/>
            <person name="Pitluck S."/>
            <person name="Peters L."/>
            <person name="Land M.L."/>
            <person name="Hauser L."/>
            <person name="Vogl K."/>
            <person name="Liu Z."/>
            <person name="Imhoff J."/>
            <person name="Thiel V."/>
            <person name="Frigaard N.-U."/>
            <person name="Bryant D."/>
            <person name="Woyke T.J."/>
        </authorList>
    </citation>
    <scope>NUCLEOTIDE SEQUENCE [LARGE SCALE GENOMIC DNA]</scope>
    <source>
        <strain evidence="13 14">5811</strain>
    </source>
</reference>
<keyword evidence="7" id="KW-0472">Membrane</keyword>
<evidence type="ECO:0000256" key="10">
    <source>
        <dbReference type="ARBA" id="ARBA00093548"/>
    </source>
</evidence>
<evidence type="ECO:0000256" key="4">
    <source>
        <dbReference type="ARBA" id="ARBA00022452"/>
    </source>
</evidence>
<dbReference type="InterPro" id="IPR035243">
    <property type="entry name" value="TamA_POTRA_Dom_1"/>
</dbReference>
<feature type="domain" description="TamA POTRA" evidence="12">
    <location>
        <begin position="65"/>
        <end position="146"/>
    </location>
</feature>
<dbReference type="InterPro" id="IPR039910">
    <property type="entry name" value="D15-like"/>
</dbReference>
<proteinExistence type="inferred from homology"/>
<evidence type="ECO:0000256" key="2">
    <source>
        <dbReference type="ARBA" id="ARBA00010248"/>
    </source>
</evidence>
<dbReference type="STRING" id="768671.ThimaDRAFT_0179"/>
<feature type="domain" description="Bacterial surface antigen (D15)" evidence="11">
    <location>
        <begin position="366"/>
        <end position="610"/>
    </location>
</feature>
<dbReference type="GO" id="GO:0009306">
    <property type="term" value="P:protein secretion"/>
    <property type="evidence" value="ECO:0007669"/>
    <property type="project" value="TreeGrafter"/>
</dbReference>
<gene>
    <name evidence="13" type="ORF">ThimaDRAFT_0179</name>
</gene>
<dbReference type="Pfam" id="PF01103">
    <property type="entry name" value="Omp85"/>
    <property type="match status" value="1"/>
</dbReference>
<evidence type="ECO:0000256" key="3">
    <source>
        <dbReference type="ARBA" id="ARBA00015419"/>
    </source>
</evidence>
<dbReference type="EMBL" id="AFWV01000001">
    <property type="protein sequence ID" value="EGV20401.1"/>
    <property type="molecule type" value="Genomic_DNA"/>
</dbReference>
<dbReference type="Gene3D" id="2.40.160.50">
    <property type="entry name" value="membrane protein fhac: a member of the omp85/tpsb transporter family"/>
    <property type="match status" value="1"/>
</dbReference>
<comment type="similarity">
    <text evidence="2">Belongs to the TamA family.</text>
</comment>
<dbReference type="GO" id="GO:0009279">
    <property type="term" value="C:cell outer membrane"/>
    <property type="evidence" value="ECO:0007669"/>
    <property type="project" value="UniProtKB-SubCell"/>
</dbReference>
<evidence type="ECO:0000256" key="5">
    <source>
        <dbReference type="ARBA" id="ARBA00022692"/>
    </source>
</evidence>
<evidence type="ECO:0000256" key="8">
    <source>
        <dbReference type="ARBA" id="ARBA00023237"/>
    </source>
</evidence>
<dbReference type="Pfam" id="PF17243">
    <property type="entry name" value="POTRA_TamA_1"/>
    <property type="match status" value="1"/>
</dbReference>
<evidence type="ECO:0000256" key="6">
    <source>
        <dbReference type="ARBA" id="ARBA00022729"/>
    </source>
</evidence>
<dbReference type="Gene3D" id="3.10.20.310">
    <property type="entry name" value="membrane protein fhac"/>
    <property type="match status" value="3"/>
</dbReference>
<keyword evidence="14" id="KW-1185">Reference proteome</keyword>
<comment type="subcellular location">
    <subcellularLocation>
        <location evidence="1">Cell outer membrane</location>
    </subcellularLocation>
</comment>
<dbReference type="AlphaFoldDB" id="F9U5H8"/>